<dbReference type="OrthoDB" id="5399848at2759"/>
<protein>
    <submittedName>
        <fullName evidence="2">Uncharacterized protein</fullName>
    </submittedName>
</protein>
<keyword evidence="1" id="KW-0812">Transmembrane</keyword>
<dbReference type="EMBL" id="BLZA01000019">
    <property type="protein sequence ID" value="GHJ86891.1"/>
    <property type="molecule type" value="Genomic_DNA"/>
</dbReference>
<evidence type="ECO:0000313" key="3">
    <source>
        <dbReference type="Proteomes" id="UP000620104"/>
    </source>
</evidence>
<feature type="transmembrane region" description="Helical" evidence="1">
    <location>
        <begin position="165"/>
        <end position="185"/>
    </location>
</feature>
<proteinExistence type="predicted"/>
<organism evidence="2 3">
    <name type="scientific">Naganishia liquefaciens</name>
    <dbReference type="NCBI Taxonomy" id="104408"/>
    <lineage>
        <taxon>Eukaryota</taxon>
        <taxon>Fungi</taxon>
        <taxon>Dikarya</taxon>
        <taxon>Basidiomycota</taxon>
        <taxon>Agaricomycotina</taxon>
        <taxon>Tremellomycetes</taxon>
        <taxon>Filobasidiales</taxon>
        <taxon>Filobasidiaceae</taxon>
        <taxon>Naganishia</taxon>
    </lineage>
</organism>
<reference evidence="2" key="1">
    <citation type="submission" date="2020-07" db="EMBL/GenBank/DDBJ databases">
        <title>Draft Genome Sequence of a Deep-Sea Yeast, Naganishia (Cryptococcus) liquefaciens strain N6.</title>
        <authorList>
            <person name="Han Y.W."/>
            <person name="Kajitani R."/>
            <person name="Morimoto H."/>
            <person name="Parhat M."/>
            <person name="Tsubouchi H."/>
            <person name="Bakenova O."/>
            <person name="Ogata M."/>
            <person name="Argunhan B."/>
            <person name="Aoki R."/>
            <person name="Kajiwara S."/>
            <person name="Itoh T."/>
            <person name="Iwasaki H."/>
        </authorList>
    </citation>
    <scope>NUCLEOTIDE SEQUENCE</scope>
    <source>
        <strain evidence="2">N6</strain>
    </source>
</reference>
<feature type="transmembrane region" description="Helical" evidence="1">
    <location>
        <begin position="97"/>
        <end position="118"/>
    </location>
</feature>
<dbReference type="AlphaFoldDB" id="A0A8H3YGQ0"/>
<sequence length="248" mass="27102">MSLCKNRADGGQGTFKGDLTTCTEDSFIVPLPALVLCIGFILCFAMRSHYPGEKYDGQPAVGMQQMNTGVLGKVKAKFGREKGPAEITSVRGSRSGLNIGLSAVFVLLMAGLFALHVLEMSRLDAGMLGIGILPLVTVGLVLATITMLIPTYATNAHRLRARPHYYPWAFFMVLFLGGMAVVIGVKLHTLYRTETLLGLAKVDKTTSKHPFKYGLRKLLNIVMCALYSVSFVLYIVISVLDRRDARRA</sequence>
<keyword evidence="1" id="KW-0472">Membrane</keyword>
<evidence type="ECO:0000313" key="2">
    <source>
        <dbReference type="EMBL" id="GHJ86891.1"/>
    </source>
</evidence>
<keyword evidence="1" id="KW-1133">Transmembrane helix</keyword>
<name>A0A8H3YGQ0_9TREE</name>
<accession>A0A8H3YGQ0</accession>
<evidence type="ECO:0000256" key="1">
    <source>
        <dbReference type="SAM" id="Phobius"/>
    </source>
</evidence>
<feature type="transmembrane region" description="Helical" evidence="1">
    <location>
        <begin position="218"/>
        <end position="240"/>
    </location>
</feature>
<comment type="caution">
    <text evidence="2">The sequence shown here is derived from an EMBL/GenBank/DDBJ whole genome shotgun (WGS) entry which is preliminary data.</text>
</comment>
<keyword evidence="3" id="KW-1185">Reference proteome</keyword>
<feature type="transmembrane region" description="Helical" evidence="1">
    <location>
        <begin position="130"/>
        <end position="153"/>
    </location>
</feature>
<feature type="transmembrane region" description="Helical" evidence="1">
    <location>
        <begin position="27"/>
        <end position="45"/>
    </location>
</feature>
<gene>
    <name evidence="2" type="ORF">NliqN6_3293</name>
</gene>
<dbReference type="Proteomes" id="UP000620104">
    <property type="component" value="Unassembled WGS sequence"/>
</dbReference>